<dbReference type="AlphaFoldDB" id="F2NKF5"/>
<dbReference type="KEGG" id="mhd:Marky_1669"/>
<dbReference type="eggNOG" id="COG1670">
    <property type="taxonomic scope" value="Bacteria"/>
</dbReference>
<dbReference type="Proteomes" id="UP000007030">
    <property type="component" value="Chromosome"/>
</dbReference>
<gene>
    <name evidence="2" type="ordered locus">Marky_1669</name>
</gene>
<feature type="domain" description="N-acetyltransferase" evidence="1">
    <location>
        <begin position="7"/>
        <end position="156"/>
    </location>
</feature>
<dbReference type="Pfam" id="PF00583">
    <property type="entry name" value="Acetyltransf_1"/>
    <property type="match status" value="1"/>
</dbReference>
<dbReference type="SUPFAM" id="SSF55729">
    <property type="entry name" value="Acyl-CoA N-acyltransferases (Nat)"/>
    <property type="match status" value="1"/>
</dbReference>
<proteinExistence type="predicted"/>
<reference evidence="2 3" key="1">
    <citation type="journal article" date="2012" name="Stand. Genomic Sci.">
        <title>Complete genome sequence of the aerobic, heterotroph Marinithermus hydrothermalis type strain (T1(T)) from a deep-sea hydrothermal vent chimney.</title>
        <authorList>
            <person name="Copeland A."/>
            <person name="Gu W."/>
            <person name="Yasawong M."/>
            <person name="Lapidus A."/>
            <person name="Lucas S."/>
            <person name="Deshpande S."/>
            <person name="Pagani I."/>
            <person name="Tapia R."/>
            <person name="Cheng J.F."/>
            <person name="Goodwin L.A."/>
            <person name="Pitluck S."/>
            <person name="Liolios K."/>
            <person name="Ivanova N."/>
            <person name="Mavromatis K."/>
            <person name="Mikhailova N."/>
            <person name="Pati A."/>
            <person name="Chen A."/>
            <person name="Palaniappan K."/>
            <person name="Land M."/>
            <person name="Pan C."/>
            <person name="Brambilla E.M."/>
            <person name="Rohde M."/>
            <person name="Tindall B.J."/>
            <person name="Sikorski J."/>
            <person name="Goker M."/>
            <person name="Detter J.C."/>
            <person name="Bristow J."/>
            <person name="Eisen J.A."/>
            <person name="Markowitz V."/>
            <person name="Hugenholtz P."/>
            <person name="Kyrpides N.C."/>
            <person name="Klenk H.P."/>
            <person name="Woyke T."/>
        </authorList>
    </citation>
    <scope>NUCLEOTIDE SEQUENCE [LARGE SCALE GENOMIC DNA]</scope>
    <source>
        <strain evidence="3">DSM 14884 / JCM 11576 / T1</strain>
    </source>
</reference>
<accession>F2NKF5</accession>
<dbReference type="Gene3D" id="3.40.630.30">
    <property type="match status" value="1"/>
</dbReference>
<protein>
    <submittedName>
        <fullName evidence="2">GCN5-related N-acetyltransferase</fullName>
    </submittedName>
</protein>
<dbReference type="HOGENOM" id="CLU_125872_0_0_0"/>
<evidence type="ECO:0000313" key="3">
    <source>
        <dbReference type="Proteomes" id="UP000007030"/>
    </source>
</evidence>
<keyword evidence="3" id="KW-1185">Reference proteome</keyword>
<dbReference type="InterPro" id="IPR000182">
    <property type="entry name" value="GNAT_dom"/>
</dbReference>
<dbReference type="InterPro" id="IPR016181">
    <property type="entry name" value="Acyl_CoA_acyltransferase"/>
</dbReference>
<sequence length="156" mass="17895">MPVVSHLEYQPVTAADAPIVQALYQLSPTYFHLIAMEIPDLSDVEREVETLLQDERRRAYLIYAGNTPVGYLDYKVHYPEEGEATISLLLIAEPYQKRGYGTQAVADLEVLLKGQVRRLYAVVYGNNPPARRFWERQGFRYLKDGGVTLTWFAKEL</sequence>
<evidence type="ECO:0000259" key="1">
    <source>
        <dbReference type="PROSITE" id="PS51186"/>
    </source>
</evidence>
<organism evidence="2 3">
    <name type="scientific">Marinithermus hydrothermalis (strain DSM 14884 / JCM 11576 / T1)</name>
    <dbReference type="NCBI Taxonomy" id="869210"/>
    <lineage>
        <taxon>Bacteria</taxon>
        <taxon>Thermotogati</taxon>
        <taxon>Deinococcota</taxon>
        <taxon>Deinococci</taxon>
        <taxon>Thermales</taxon>
        <taxon>Thermaceae</taxon>
        <taxon>Marinithermus</taxon>
    </lineage>
</organism>
<dbReference type="CDD" id="cd04301">
    <property type="entry name" value="NAT_SF"/>
    <property type="match status" value="1"/>
</dbReference>
<dbReference type="PROSITE" id="PS51186">
    <property type="entry name" value="GNAT"/>
    <property type="match status" value="1"/>
</dbReference>
<dbReference type="GO" id="GO:0016747">
    <property type="term" value="F:acyltransferase activity, transferring groups other than amino-acyl groups"/>
    <property type="evidence" value="ECO:0007669"/>
    <property type="project" value="InterPro"/>
</dbReference>
<evidence type="ECO:0000313" key="2">
    <source>
        <dbReference type="EMBL" id="AEB12404.1"/>
    </source>
</evidence>
<dbReference type="STRING" id="869210.Marky_1669"/>
<dbReference type="RefSeq" id="WP_013704451.1">
    <property type="nucleotide sequence ID" value="NC_015387.1"/>
</dbReference>
<dbReference type="EMBL" id="CP002630">
    <property type="protein sequence ID" value="AEB12404.1"/>
    <property type="molecule type" value="Genomic_DNA"/>
</dbReference>
<dbReference type="OrthoDB" id="9782266at2"/>
<name>F2NKF5_MARHT</name>